<dbReference type="AlphaFoldDB" id="A0A7J7FGA6"/>
<dbReference type="EMBL" id="JACDTQ010000745">
    <property type="protein sequence ID" value="KAF5926971.1"/>
    <property type="molecule type" value="Genomic_DNA"/>
</dbReference>
<sequence>MLQPLSTAPAVYSDEELKSQPFYNLPVVNKPSNLVQSYWVFVEIPNDFSDIDRIKFQEDTSLGTKAPNAASQQCTSVESSNLPNKSCSMVNETRKKEVNAVGLTLENSSDGEIVF</sequence>
<evidence type="ECO:0000256" key="1">
    <source>
        <dbReference type="SAM" id="MobiDB-lite"/>
    </source>
</evidence>
<accession>A0A7J7FGA6</accession>
<comment type="caution">
    <text evidence="2">The sequence shown here is derived from an EMBL/GenBank/DDBJ whole genome shotgun (WGS) entry which is preliminary data.</text>
</comment>
<keyword evidence="3" id="KW-1185">Reference proteome</keyword>
<reference evidence="2 3" key="1">
    <citation type="journal article" date="2020" name="Mol. Biol. Evol.">
        <title>Interspecific Gene Flow and the Evolution of Specialization in Black and White Rhinoceros.</title>
        <authorList>
            <person name="Moodley Y."/>
            <person name="Westbury M.V."/>
            <person name="Russo I.M."/>
            <person name="Gopalakrishnan S."/>
            <person name="Rakotoarivelo A."/>
            <person name="Olsen R.A."/>
            <person name="Prost S."/>
            <person name="Tunstall T."/>
            <person name="Ryder O.A."/>
            <person name="Dalen L."/>
            <person name="Bruford M.W."/>
        </authorList>
    </citation>
    <scope>NUCLEOTIDE SEQUENCE [LARGE SCALE GENOMIC DNA]</scope>
    <source>
        <strain evidence="2">SBR-YM</strain>
        <tissue evidence="2">Skin</tissue>
    </source>
</reference>
<organism evidence="2 3">
    <name type="scientific">Diceros bicornis minor</name>
    <name type="common">South-central black rhinoceros</name>
    <dbReference type="NCBI Taxonomy" id="77932"/>
    <lineage>
        <taxon>Eukaryota</taxon>
        <taxon>Metazoa</taxon>
        <taxon>Chordata</taxon>
        <taxon>Craniata</taxon>
        <taxon>Vertebrata</taxon>
        <taxon>Euteleostomi</taxon>
        <taxon>Mammalia</taxon>
        <taxon>Eutheria</taxon>
        <taxon>Laurasiatheria</taxon>
        <taxon>Perissodactyla</taxon>
        <taxon>Rhinocerotidae</taxon>
        <taxon>Diceros</taxon>
    </lineage>
</organism>
<evidence type="ECO:0000313" key="3">
    <source>
        <dbReference type="Proteomes" id="UP000551758"/>
    </source>
</evidence>
<proteinExistence type="predicted"/>
<feature type="region of interest" description="Disordered" evidence="1">
    <location>
        <begin position="65"/>
        <end position="85"/>
    </location>
</feature>
<protein>
    <submittedName>
        <fullName evidence="2">Uncharacterized protein</fullName>
    </submittedName>
</protein>
<evidence type="ECO:0000313" key="2">
    <source>
        <dbReference type="EMBL" id="KAF5926971.1"/>
    </source>
</evidence>
<dbReference type="Proteomes" id="UP000551758">
    <property type="component" value="Unassembled WGS sequence"/>
</dbReference>
<name>A0A7J7FGA6_DICBM</name>
<gene>
    <name evidence="2" type="ORF">HPG69_001604</name>
</gene>